<comment type="caution">
    <text evidence="1">The sequence shown here is derived from an EMBL/GenBank/DDBJ whole genome shotgun (WGS) entry which is preliminary data.</text>
</comment>
<evidence type="ECO:0000313" key="1">
    <source>
        <dbReference type="EMBL" id="KAI0289308.1"/>
    </source>
</evidence>
<dbReference type="AlphaFoldDB" id="A0AAD4LU78"/>
<gene>
    <name evidence="1" type="ORF">B0F90DRAFT_1795750</name>
</gene>
<protein>
    <submittedName>
        <fullName evidence="1">Uncharacterized protein</fullName>
    </submittedName>
</protein>
<name>A0AAD4LU78_9AGAM</name>
<feature type="non-terminal residue" evidence="1">
    <location>
        <position position="270"/>
    </location>
</feature>
<reference evidence="1" key="1">
    <citation type="journal article" date="2022" name="New Phytol.">
        <title>Evolutionary transition to the ectomycorrhizal habit in the genomes of a hyperdiverse lineage of mushroom-forming fungi.</title>
        <authorList>
            <person name="Looney B."/>
            <person name="Miyauchi S."/>
            <person name="Morin E."/>
            <person name="Drula E."/>
            <person name="Courty P.E."/>
            <person name="Kohler A."/>
            <person name="Kuo A."/>
            <person name="LaButti K."/>
            <person name="Pangilinan J."/>
            <person name="Lipzen A."/>
            <person name="Riley R."/>
            <person name="Andreopoulos W."/>
            <person name="He G."/>
            <person name="Johnson J."/>
            <person name="Nolan M."/>
            <person name="Tritt A."/>
            <person name="Barry K.W."/>
            <person name="Grigoriev I.V."/>
            <person name="Nagy L.G."/>
            <person name="Hibbett D."/>
            <person name="Henrissat B."/>
            <person name="Matheny P.B."/>
            <person name="Labbe J."/>
            <person name="Martin F.M."/>
        </authorList>
    </citation>
    <scope>NUCLEOTIDE SEQUENCE</scope>
    <source>
        <strain evidence="1">BPL690</strain>
    </source>
</reference>
<dbReference type="EMBL" id="WTXG01000336">
    <property type="protein sequence ID" value="KAI0289308.1"/>
    <property type="molecule type" value="Genomic_DNA"/>
</dbReference>
<proteinExistence type="predicted"/>
<accession>A0AAD4LU78</accession>
<dbReference type="Proteomes" id="UP001203297">
    <property type="component" value="Unassembled WGS sequence"/>
</dbReference>
<evidence type="ECO:0000313" key="2">
    <source>
        <dbReference type="Proteomes" id="UP001203297"/>
    </source>
</evidence>
<organism evidence="1 2">
    <name type="scientific">Multifurca ochricompacta</name>
    <dbReference type="NCBI Taxonomy" id="376703"/>
    <lineage>
        <taxon>Eukaryota</taxon>
        <taxon>Fungi</taxon>
        <taxon>Dikarya</taxon>
        <taxon>Basidiomycota</taxon>
        <taxon>Agaricomycotina</taxon>
        <taxon>Agaricomycetes</taxon>
        <taxon>Russulales</taxon>
        <taxon>Russulaceae</taxon>
        <taxon>Multifurca</taxon>
    </lineage>
</organism>
<keyword evidence="2" id="KW-1185">Reference proteome</keyword>
<sequence length="270" mass="30184">MARDPEFLIMEIPPLELDCDVGPRDHTISQPQWYLPCRARYKQFHTTIAFQFPIIPKTNSDAFLYSLIPCWSPETFGRVRSLSIYVSSKSSYSSLRDKQASTRREDHAGNTEIGSAAPRRYGAAHLYKTRQDKTQDNARAAPRHLHSGLRNTIEIDNHIFFSDVPAGPGRFMNVKALVFFCKSPLAGLHGLLCGAGSFPCCGYICLRRVFASHVASCGRWVIPSLVVAGGQRVFMTKVAREAAPRFFKSDSWIRRTTDHSTLPASCGQGE</sequence>